<evidence type="ECO:0000259" key="1">
    <source>
        <dbReference type="PROSITE" id="PS51740"/>
    </source>
</evidence>
<accession>A0AAQ4CVY8</accession>
<keyword evidence="3" id="KW-1185">Reference proteome</keyword>
<dbReference type="AlphaFoldDB" id="A0AAQ4CVY8"/>
<dbReference type="InterPro" id="IPR037914">
    <property type="entry name" value="SpoVT-AbrB_sf"/>
</dbReference>
<sequence length="97" mass="10945">MSRGGDVSIIESLISLINQKNLMERIIRIGKRNAIYIPKEIANSLNLKEGDRLVIVVKDDKIELIPVRKPSKYWAEISPEEVEEVGEEISRSLGVNS</sequence>
<dbReference type="Proteomes" id="UP001319921">
    <property type="component" value="Chromosome"/>
</dbReference>
<protein>
    <submittedName>
        <fullName evidence="2">AbrB family transcriptional regulator</fullName>
    </submittedName>
</protein>
<evidence type="ECO:0000313" key="3">
    <source>
        <dbReference type="Proteomes" id="UP001319921"/>
    </source>
</evidence>
<reference evidence="2 3" key="1">
    <citation type="journal article" date="2022" name="Microbiol. Resour. Announc.">
        <title>Complete Genome Sequence of the Hyperthermophilic and Acidophilic Archaeon Saccharolobus caldissimus Strain HS-3T.</title>
        <authorList>
            <person name="Sakai H.D."/>
            <person name="Kurosawa N."/>
        </authorList>
    </citation>
    <scope>NUCLEOTIDE SEQUENCE [LARGE SCALE GENOMIC DNA]</scope>
    <source>
        <strain evidence="2 3">JCM32116</strain>
    </source>
</reference>
<dbReference type="SUPFAM" id="SSF89447">
    <property type="entry name" value="AbrB/MazE/MraZ-like"/>
    <property type="match status" value="1"/>
</dbReference>
<dbReference type="SMART" id="SM00966">
    <property type="entry name" value="SpoVT_AbrB"/>
    <property type="match status" value="1"/>
</dbReference>
<dbReference type="PROSITE" id="PS51740">
    <property type="entry name" value="SPOVT_ABRB"/>
    <property type="match status" value="1"/>
</dbReference>
<dbReference type="KEGG" id="scas:SACC_29860"/>
<dbReference type="Pfam" id="PF04014">
    <property type="entry name" value="MazE_antitoxin"/>
    <property type="match status" value="1"/>
</dbReference>
<name>A0AAQ4CVY8_9CREN</name>
<dbReference type="InterPro" id="IPR007159">
    <property type="entry name" value="SpoVT-AbrB_dom"/>
</dbReference>
<proteinExistence type="predicted"/>
<organism evidence="2 3">
    <name type="scientific">Saccharolobus caldissimus</name>
    <dbReference type="NCBI Taxonomy" id="1702097"/>
    <lineage>
        <taxon>Archaea</taxon>
        <taxon>Thermoproteota</taxon>
        <taxon>Thermoprotei</taxon>
        <taxon>Sulfolobales</taxon>
        <taxon>Sulfolobaceae</taxon>
        <taxon>Saccharolobus</taxon>
    </lineage>
</organism>
<evidence type="ECO:0000313" key="2">
    <source>
        <dbReference type="EMBL" id="BDB99969.1"/>
    </source>
</evidence>
<dbReference type="EMBL" id="AP025226">
    <property type="protein sequence ID" value="BDB99969.1"/>
    <property type="molecule type" value="Genomic_DNA"/>
</dbReference>
<gene>
    <name evidence="2" type="ORF">SACC_29860</name>
</gene>
<dbReference type="GO" id="GO:0003677">
    <property type="term" value="F:DNA binding"/>
    <property type="evidence" value="ECO:0007669"/>
    <property type="project" value="InterPro"/>
</dbReference>
<dbReference type="Gene3D" id="2.10.260.10">
    <property type="match status" value="1"/>
</dbReference>
<feature type="domain" description="SpoVT-AbrB" evidence="1">
    <location>
        <begin position="24"/>
        <end position="69"/>
    </location>
</feature>
<dbReference type="NCBIfam" id="TIGR01439">
    <property type="entry name" value="lp_hng_hel_AbrB"/>
    <property type="match status" value="1"/>
</dbReference>